<feature type="compositionally biased region" description="Polar residues" evidence="4">
    <location>
        <begin position="369"/>
        <end position="382"/>
    </location>
</feature>
<organism evidence="6">
    <name type="scientific">Percolomonas cosmopolitus</name>
    <dbReference type="NCBI Taxonomy" id="63605"/>
    <lineage>
        <taxon>Eukaryota</taxon>
        <taxon>Discoba</taxon>
        <taxon>Heterolobosea</taxon>
        <taxon>Tetramitia</taxon>
        <taxon>Eutetramitia</taxon>
        <taxon>Percolomonadidae</taxon>
        <taxon>Percolomonas</taxon>
    </lineage>
</organism>
<feature type="compositionally biased region" description="Polar residues" evidence="4">
    <location>
        <begin position="43"/>
        <end position="60"/>
    </location>
</feature>
<dbReference type="Pfam" id="PF05965">
    <property type="entry name" value="FYRC"/>
    <property type="match status" value="1"/>
</dbReference>
<protein>
    <recommendedName>
        <fullName evidence="5">Zinc finger PHD-type domain-containing protein</fullName>
    </recommendedName>
</protein>
<feature type="compositionally biased region" description="Basic and acidic residues" evidence="4">
    <location>
        <begin position="121"/>
        <end position="131"/>
    </location>
</feature>
<feature type="compositionally biased region" description="Low complexity" evidence="4">
    <location>
        <begin position="10"/>
        <end position="27"/>
    </location>
</feature>
<dbReference type="AlphaFoldDB" id="A0A7S1PI96"/>
<accession>A0A7S1PI96</accession>
<keyword evidence="3" id="KW-0862">Zinc</keyword>
<keyword evidence="2" id="KW-0863">Zinc-finger</keyword>
<proteinExistence type="predicted"/>
<feature type="region of interest" description="Disordered" evidence="4">
    <location>
        <begin position="325"/>
        <end position="382"/>
    </location>
</feature>
<feature type="compositionally biased region" description="Polar residues" evidence="4">
    <location>
        <begin position="175"/>
        <end position="184"/>
    </location>
</feature>
<dbReference type="SUPFAM" id="SSF57903">
    <property type="entry name" value="FYVE/PHD zinc finger"/>
    <property type="match status" value="1"/>
</dbReference>
<evidence type="ECO:0000256" key="3">
    <source>
        <dbReference type="ARBA" id="ARBA00022833"/>
    </source>
</evidence>
<feature type="region of interest" description="Disordered" evidence="4">
    <location>
        <begin position="1"/>
        <end position="188"/>
    </location>
</feature>
<feature type="compositionally biased region" description="Polar residues" evidence="4">
    <location>
        <begin position="133"/>
        <end position="159"/>
    </location>
</feature>
<evidence type="ECO:0000259" key="5">
    <source>
        <dbReference type="SMART" id="SM00249"/>
    </source>
</evidence>
<dbReference type="CDD" id="cd15489">
    <property type="entry name" value="PHD_SF"/>
    <property type="match status" value="1"/>
</dbReference>
<dbReference type="EMBL" id="HBGD01008861">
    <property type="protein sequence ID" value="CAD9084045.1"/>
    <property type="molecule type" value="Transcribed_RNA"/>
</dbReference>
<dbReference type="GO" id="GO:0005634">
    <property type="term" value="C:nucleus"/>
    <property type="evidence" value="ECO:0007669"/>
    <property type="project" value="InterPro"/>
</dbReference>
<feature type="region of interest" description="Disordered" evidence="4">
    <location>
        <begin position="443"/>
        <end position="481"/>
    </location>
</feature>
<evidence type="ECO:0000313" key="6">
    <source>
        <dbReference type="EMBL" id="CAD9084045.1"/>
    </source>
</evidence>
<name>A0A7S1PI96_9EUKA</name>
<gene>
    <name evidence="6" type="ORF">PCOS0759_LOCUS7299</name>
</gene>
<dbReference type="InterPro" id="IPR001965">
    <property type="entry name" value="Znf_PHD"/>
</dbReference>
<feature type="compositionally biased region" description="Polar residues" evidence="4">
    <location>
        <begin position="79"/>
        <end position="94"/>
    </location>
</feature>
<keyword evidence="1" id="KW-0479">Metal-binding</keyword>
<reference evidence="6" key="1">
    <citation type="submission" date="2021-01" db="EMBL/GenBank/DDBJ databases">
        <authorList>
            <person name="Corre E."/>
            <person name="Pelletier E."/>
            <person name="Niang G."/>
            <person name="Scheremetjew M."/>
            <person name="Finn R."/>
            <person name="Kale V."/>
            <person name="Holt S."/>
            <person name="Cochrane G."/>
            <person name="Meng A."/>
            <person name="Brown T."/>
            <person name="Cohen L."/>
        </authorList>
    </citation>
    <scope>NUCLEOTIDE SEQUENCE</scope>
    <source>
        <strain evidence="6">WS</strain>
    </source>
</reference>
<feature type="compositionally biased region" description="Basic residues" evidence="4">
    <location>
        <begin position="350"/>
        <end position="359"/>
    </location>
</feature>
<dbReference type="Gene3D" id="3.30.160.360">
    <property type="match status" value="1"/>
</dbReference>
<feature type="domain" description="Zinc finger PHD-type" evidence="5">
    <location>
        <begin position="492"/>
        <end position="542"/>
    </location>
</feature>
<evidence type="ECO:0000256" key="2">
    <source>
        <dbReference type="ARBA" id="ARBA00022771"/>
    </source>
</evidence>
<sequence length="604" mass="66275">MTTSPPPPTAAESSSSPRITTITSPPTQKSSTNTPYETDAPHSLSSRPETTAHTLTTAEINVSPEGKMQLLSSREAGKTVSNNTQQNNGSILNDSSSLSKKRKRHSDAAVPKKSDKKRKKSDGASKEKADHASPTSNSLLPTEASNTQCTDDSPVSSPLTNAATTTTTVHPPQASPANGTSTTYAPPELPFKVSQTLTVLDFGDEPTGPVPDAIPLDNIYPKKYRAERMYSDYQEPAGSTKTSYEVYITEEGKFRVTYLKDKTITFTEDNPTKAWNTFVEKRNAATNKNSKLSGPKQFGVTEDKVRRVLLSRIMRRALTDDEWTTVKKHQVRAPKDTDGAASDTGGTKEKTKKRKRKRSVAASGVYASAPNTATTTNIQPPRKNIQINEPTMYAQQQFYNPKSKDHYNERFAKHYVRFFLGADDKNNDHVVVEEDEIVLGTLTANHGGEGSHPTSNGNTTESEPSSTPRDQSSATECASDNTPLQSSANDILCQVCLDCLSKGPLTITCSLCKDKSYHTSCVNSEYTFANRDTTEWRCPRHYCCNCGDSAIISQCAMCPNAFCSLCEPMRMQEEDACCGFSLCKDCFAMHDTLTKRARKETEHL</sequence>
<dbReference type="GO" id="GO:0008270">
    <property type="term" value="F:zinc ion binding"/>
    <property type="evidence" value="ECO:0007669"/>
    <property type="project" value="UniProtKB-KW"/>
</dbReference>
<evidence type="ECO:0000256" key="1">
    <source>
        <dbReference type="ARBA" id="ARBA00022723"/>
    </source>
</evidence>
<dbReference type="InterPro" id="IPR011011">
    <property type="entry name" value="Znf_FYVE_PHD"/>
</dbReference>
<dbReference type="SMART" id="SM00249">
    <property type="entry name" value="PHD"/>
    <property type="match status" value="1"/>
</dbReference>
<evidence type="ECO:0000256" key="4">
    <source>
        <dbReference type="SAM" id="MobiDB-lite"/>
    </source>
</evidence>
<feature type="compositionally biased region" description="Polar residues" evidence="4">
    <location>
        <begin position="452"/>
        <end position="481"/>
    </location>
</feature>
<dbReference type="InterPro" id="IPR003889">
    <property type="entry name" value="FYrich_C"/>
</dbReference>